<sequence length="240" mass="26151">METLHPKSGFASQTSLSGHETPATPPYTPAKHHKRRFERSDSPASSIQPAETSSPAKKILKRTAADGIVVIELPDSDLGLFEDAETVSPAELEEVEDYLSVGQDDSEDSDSDSGISSRFERLDCNEREEEIEMTKKRKERRLSKRTGSRLFKRAHSQTAVSDTEVTDPDGSNDRSGDTNFRRLRRRVEGPVEGSVGSEGWISSPEPGDSLASAKAPSSLLGEEHQGPDPGVSVDDGQMDL</sequence>
<keyword evidence="3" id="KW-1185">Reference proteome</keyword>
<accession>A0AB34KK64</accession>
<reference evidence="2 3" key="1">
    <citation type="journal article" date="2020" name="Microbiol. Resour. Announc.">
        <title>Draft Genome Sequence of a Cladosporium Species Isolated from the Mesophotic Ascidian Didemnum maculosum.</title>
        <authorList>
            <person name="Gioti A."/>
            <person name="Siaperas R."/>
            <person name="Nikolaivits E."/>
            <person name="Le Goff G."/>
            <person name="Ouazzani J."/>
            <person name="Kotoulas G."/>
            <person name="Topakas E."/>
        </authorList>
    </citation>
    <scope>NUCLEOTIDE SEQUENCE [LARGE SCALE GENOMIC DNA]</scope>
    <source>
        <strain evidence="2 3">TM138-S3</strain>
    </source>
</reference>
<feature type="compositionally biased region" description="Basic residues" evidence="1">
    <location>
        <begin position="135"/>
        <end position="155"/>
    </location>
</feature>
<feature type="compositionally biased region" description="Basic and acidic residues" evidence="1">
    <location>
        <begin position="171"/>
        <end position="180"/>
    </location>
</feature>
<organism evidence="2 3">
    <name type="scientific">Cladosporium halotolerans</name>
    <dbReference type="NCBI Taxonomy" id="1052096"/>
    <lineage>
        <taxon>Eukaryota</taxon>
        <taxon>Fungi</taxon>
        <taxon>Dikarya</taxon>
        <taxon>Ascomycota</taxon>
        <taxon>Pezizomycotina</taxon>
        <taxon>Dothideomycetes</taxon>
        <taxon>Dothideomycetidae</taxon>
        <taxon>Cladosporiales</taxon>
        <taxon>Cladosporiaceae</taxon>
        <taxon>Cladosporium</taxon>
    </lineage>
</organism>
<feature type="compositionally biased region" description="Acidic residues" evidence="1">
    <location>
        <begin position="85"/>
        <end position="97"/>
    </location>
</feature>
<dbReference type="AlphaFoldDB" id="A0AB34KK64"/>
<feature type="compositionally biased region" description="Polar residues" evidence="1">
    <location>
        <begin position="42"/>
        <end position="55"/>
    </location>
</feature>
<evidence type="ECO:0000256" key="1">
    <source>
        <dbReference type="SAM" id="MobiDB-lite"/>
    </source>
</evidence>
<evidence type="ECO:0000313" key="3">
    <source>
        <dbReference type="Proteomes" id="UP000803884"/>
    </source>
</evidence>
<feature type="region of interest" description="Disordered" evidence="1">
    <location>
        <begin position="85"/>
        <end position="240"/>
    </location>
</feature>
<gene>
    <name evidence="2" type="ORF">WHR41_07433</name>
</gene>
<dbReference type="EMBL" id="JAAQHG020000030">
    <property type="protein sequence ID" value="KAL1583955.1"/>
    <property type="molecule type" value="Genomic_DNA"/>
</dbReference>
<dbReference type="GeneID" id="96008876"/>
<comment type="caution">
    <text evidence="2">The sequence shown here is derived from an EMBL/GenBank/DDBJ whole genome shotgun (WGS) entry which is preliminary data.</text>
</comment>
<dbReference type="Proteomes" id="UP000803884">
    <property type="component" value="Unassembled WGS sequence"/>
</dbReference>
<evidence type="ECO:0000313" key="2">
    <source>
        <dbReference type="EMBL" id="KAL1583955.1"/>
    </source>
</evidence>
<feature type="compositionally biased region" description="Low complexity" evidence="1">
    <location>
        <begin position="190"/>
        <end position="199"/>
    </location>
</feature>
<feature type="compositionally biased region" description="Low complexity" evidence="1">
    <location>
        <begin position="209"/>
        <end position="220"/>
    </location>
</feature>
<feature type="region of interest" description="Disordered" evidence="1">
    <location>
        <begin position="1"/>
        <end position="58"/>
    </location>
</feature>
<proteinExistence type="predicted"/>
<name>A0AB34KK64_9PEZI</name>
<protein>
    <submittedName>
        <fullName evidence="2">Uncharacterized protein</fullName>
    </submittedName>
</protein>
<dbReference type="RefSeq" id="XP_069227061.1">
    <property type="nucleotide sequence ID" value="XM_069376038.1"/>
</dbReference>